<protein>
    <submittedName>
        <fullName evidence="4">Sugar transferase</fullName>
    </submittedName>
</protein>
<evidence type="ECO:0000313" key="4">
    <source>
        <dbReference type="EMBL" id="MDK9866982.1"/>
    </source>
</evidence>
<evidence type="ECO:0000313" key="5">
    <source>
        <dbReference type="Proteomes" id="UP001174037"/>
    </source>
</evidence>
<dbReference type="PANTHER" id="PTHR30576">
    <property type="entry name" value="COLANIC BIOSYNTHESIS UDP-GLUCOSE LIPID CARRIER TRANSFERASE"/>
    <property type="match status" value="1"/>
</dbReference>
<gene>
    <name evidence="4" type="ORF">P1A27_13705</name>
</gene>
<dbReference type="GO" id="GO:0016780">
    <property type="term" value="F:phosphotransferase activity, for other substituted phosphate groups"/>
    <property type="evidence" value="ECO:0007669"/>
    <property type="project" value="TreeGrafter"/>
</dbReference>
<dbReference type="AlphaFoldDB" id="A0AAW7ANI3"/>
<dbReference type="RefSeq" id="WP_285324427.1">
    <property type="nucleotide sequence ID" value="NZ_JARGCK010000018.1"/>
</dbReference>
<reference evidence="4" key="2">
    <citation type="submission" date="2023-03" db="EMBL/GenBank/DDBJ databases">
        <authorList>
            <person name="Vazquez L."/>
            <person name="Rodriguez J."/>
            <person name="Mayo B."/>
            <person name="Florez A.B."/>
        </authorList>
    </citation>
    <scope>NUCLEOTIDE SEQUENCE</scope>
    <source>
        <strain evidence="4">5A3I</strain>
    </source>
</reference>
<sequence>MKRIFDIFSSLYAIIIFSPILLLVSVAIKLESKGPIVFKQDRPGIKNQLFKIYKFRSMRQDTPNVATDKLDPSDYITKTGKFIRRTSLDELPQLFNIVKGDMAVVGPRPALYNQYELIEKRTNVNVHLVKPGLTGLAQVMGRDDNSDDQKVLYDKFYIENQSFKLDMYILYKTIKNTISSEGISH</sequence>
<dbReference type="Proteomes" id="UP001174037">
    <property type="component" value="Unassembled WGS sequence"/>
</dbReference>
<feature type="transmembrane region" description="Helical" evidence="2">
    <location>
        <begin position="7"/>
        <end position="28"/>
    </location>
</feature>
<dbReference type="PANTHER" id="PTHR30576:SF10">
    <property type="entry name" value="SLL5057 PROTEIN"/>
    <property type="match status" value="1"/>
</dbReference>
<keyword evidence="2" id="KW-0472">Membrane</keyword>
<name>A0AAW7ANI3_9STAP</name>
<evidence type="ECO:0000256" key="1">
    <source>
        <dbReference type="ARBA" id="ARBA00006464"/>
    </source>
</evidence>
<reference evidence="4" key="1">
    <citation type="journal article" date="2023" name="Int. J. Mol. Sci.">
        <title>Antibiotic Resistance/Susceptibility Profiles of Staphylococcus equorum Strains from Cheese, and Genome Analysis for Antibiotic Resistance Genes.</title>
        <authorList>
            <person name="Vazquez L."/>
            <person name="Srednik M.E."/>
            <person name="Rodriguez J."/>
            <person name="Florez A.B."/>
            <person name="Mayo B."/>
        </authorList>
    </citation>
    <scope>NUCLEOTIDE SEQUENCE</scope>
    <source>
        <strain evidence="4">5A3I</strain>
    </source>
</reference>
<keyword evidence="2" id="KW-1133">Transmembrane helix</keyword>
<dbReference type="InterPro" id="IPR003362">
    <property type="entry name" value="Bact_transf"/>
</dbReference>
<dbReference type="EMBL" id="JARGCK010000018">
    <property type="protein sequence ID" value="MDK9866982.1"/>
    <property type="molecule type" value="Genomic_DNA"/>
</dbReference>
<keyword evidence="4" id="KW-0808">Transferase</keyword>
<accession>A0AAW7ANI3</accession>
<comment type="caution">
    <text evidence="4">The sequence shown here is derived from an EMBL/GenBank/DDBJ whole genome shotgun (WGS) entry which is preliminary data.</text>
</comment>
<dbReference type="Pfam" id="PF02397">
    <property type="entry name" value="Bac_transf"/>
    <property type="match status" value="1"/>
</dbReference>
<proteinExistence type="inferred from homology"/>
<evidence type="ECO:0000256" key="2">
    <source>
        <dbReference type="SAM" id="Phobius"/>
    </source>
</evidence>
<comment type="similarity">
    <text evidence="1">Belongs to the bacterial sugar transferase family.</text>
</comment>
<feature type="domain" description="Bacterial sugar transferase" evidence="3">
    <location>
        <begin position="2"/>
        <end position="178"/>
    </location>
</feature>
<organism evidence="4 5">
    <name type="scientific">Staphylococcus equorum</name>
    <dbReference type="NCBI Taxonomy" id="246432"/>
    <lineage>
        <taxon>Bacteria</taxon>
        <taxon>Bacillati</taxon>
        <taxon>Bacillota</taxon>
        <taxon>Bacilli</taxon>
        <taxon>Bacillales</taxon>
        <taxon>Staphylococcaceae</taxon>
        <taxon>Staphylococcus</taxon>
    </lineage>
</organism>
<keyword evidence="2" id="KW-0812">Transmembrane</keyword>
<evidence type="ECO:0000259" key="3">
    <source>
        <dbReference type="Pfam" id="PF02397"/>
    </source>
</evidence>